<keyword evidence="2" id="KW-1185">Reference proteome</keyword>
<accession>A0A1E5L692</accession>
<dbReference type="EMBL" id="MJAT01000012">
    <property type="protein sequence ID" value="OEH85631.1"/>
    <property type="molecule type" value="Genomic_DNA"/>
</dbReference>
<gene>
    <name evidence="1" type="ORF">BHU72_02200</name>
</gene>
<dbReference type="RefSeq" id="WP_069701715.1">
    <property type="nucleotide sequence ID" value="NZ_MJAT01000012.1"/>
</dbReference>
<comment type="caution">
    <text evidence="1">The sequence shown here is derived from an EMBL/GenBank/DDBJ whole genome shotgun (WGS) entry which is preliminary data.</text>
</comment>
<dbReference type="OrthoDB" id="2433584at2"/>
<dbReference type="STRING" id="1390249.BHU72_02200"/>
<protein>
    <submittedName>
        <fullName evidence="1">Uncharacterized protein</fullName>
    </submittedName>
</protein>
<evidence type="ECO:0000313" key="2">
    <source>
        <dbReference type="Proteomes" id="UP000095255"/>
    </source>
</evidence>
<evidence type="ECO:0000313" key="1">
    <source>
        <dbReference type="EMBL" id="OEH85631.1"/>
    </source>
</evidence>
<dbReference type="InterPro" id="IPR024562">
    <property type="entry name" value="YqhG"/>
</dbReference>
<dbReference type="Pfam" id="PF11079">
    <property type="entry name" value="YqhG"/>
    <property type="match status" value="1"/>
</dbReference>
<dbReference type="AlphaFoldDB" id="A0A1E5L692"/>
<dbReference type="Proteomes" id="UP000095255">
    <property type="component" value="Unassembled WGS sequence"/>
</dbReference>
<organism evidence="1 2">
    <name type="scientific">Desulfuribacillus stibiiarsenatis</name>
    <dbReference type="NCBI Taxonomy" id="1390249"/>
    <lineage>
        <taxon>Bacteria</taxon>
        <taxon>Bacillati</taxon>
        <taxon>Bacillota</taxon>
        <taxon>Desulfuribacillia</taxon>
        <taxon>Desulfuribacillales</taxon>
        <taxon>Desulfuribacillaceae</taxon>
        <taxon>Desulfuribacillus</taxon>
    </lineage>
</organism>
<sequence length="291" mass="34511">MTFSTDHFVKRYFEAVKSEIISDKSDPIFSVKLPVDVDKELIHRPYYWMYLDSLGQQPEPTVMHFAFDPKVDPPEDKSDCELITMGSIRFHNILNSARRRGKIGRLYQYFPPKSRLSRSTLRPYLLMNMRVSLLADKTQDHLYSLGINMQTGQLFRNFYNNITMFPLSEVKPHDSLLQEPTITYEKAFTMMEEDLCNYVTEIDHKWAKQASQVMMEEIGQIESYFDTQLEEKQKSLQDLLLDEQRLPDYKDLQEELEVLNFEKKQRIDEVKWQFSPRVEISPYSIVLIFMV</sequence>
<name>A0A1E5L692_9FIRM</name>
<proteinExistence type="predicted"/>
<reference evidence="1 2" key="1">
    <citation type="submission" date="2016-09" db="EMBL/GenBank/DDBJ databases">
        <title>Desulfuribacillus arsenicus sp. nov., an obligately anaerobic, dissimilatory arsenic- and antimonate-reducing bacterium isolated from anoxic sediments.</title>
        <authorList>
            <person name="Abin C.A."/>
            <person name="Hollibaugh J.T."/>
        </authorList>
    </citation>
    <scope>NUCLEOTIDE SEQUENCE [LARGE SCALE GENOMIC DNA]</scope>
    <source>
        <strain evidence="1 2">MLFW-2</strain>
    </source>
</reference>